<evidence type="ECO:0000313" key="2">
    <source>
        <dbReference type="EMBL" id="GIY24899.1"/>
    </source>
</evidence>
<feature type="compositionally biased region" description="Polar residues" evidence="1">
    <location>
        <begin position="57"/>
        <end position="67"/>
    </location>
</feature>
<gene>
    <name evidence="2" type="ORF">CDAR_8031</name>
</gene>
<protein>
    <submittedName>
        <fullName evidence="2">Uncharacterized protein</fullName>
    </submittedName>
</protein>
<dbReference type="Proteomes" id="UP001054837">
    <property type="component" value="Unassembled WGS sequence"/>
</dbReference>
<sequence>MAPLGFKPETCTTERQTLGHSGPKTLLSKFPKLSPELHHKTQNLHHQHPLHNKRNRISQPSPRTLLENYTPSKVSMTTIPSYLFHSRTEFRKNESPESHRHNCPEKERERENETGTGTGEKKRKNVKKRAGTSKLKVLRQFDGQRQQSLGCRTLRRFPSELLHPSAAAPPSPIGTPPSSLTAPPLPRKCSFCYPVFAGESGMKGVVNSPRLRG</sequence>
<feature type="compositionally biased region" description="Basic residues" evidence="1">
    <location>
        <begin position="40"/>
        <end position="56"/>
    </location>
</feature>
<dbReference type="EMBL" id="BPLQ01006752">
    <property type="protein sequence ID" value="GIY24899.1"/>
    <property type="molecule type" value="Genomic_DNA"/>
</dbReference>
<keyword evidence="3" id="KW-1185">Reference proteome</keyword>
<name>A0AAV4RUU2_9ARAC</name>
<feature type="region of interest" description="Disordered" evidence="1">
    <location>
        <begin position="1"/>
        <end position="26"/>
    </location>
</feature>
<feature type="region of interest" description="Disordered" evidence="1">
    <location>
        <begin position="40"/>
        <end position="67"/>
    </location>
</feature>
<feature type="region of interest" description="Disordered" evidence="1">
    <location>
        <begin position="162"/>
        <end position="181"/>
    </location>
</feature>
<feature type="compositionally biased region" description="Basic and acidic residues" evidence="1">
    <location>
        <begin position="89"/>
        <end position="113"/>
    </location>
</feature>
<proteinExistence type="predicted"/>
<feature type="compositionally biased region" description="Basic residues" evidence="1">
    <location>
        <begin position="121"/>
        <end position="131"/>
    </location>
</feature>
<comment type="caution">
    <text evidence="2">The sequence shown here is derived from an EMBL/GenBank/DDBJ whole genome shotgun (WGS) entry which is preliminary data.</text>
</comment>
<feature type="compositionally biased region" description="Polar residues" evidence="1">
    <location>
        <begin position="10"/>
        <end position="19"/>
    </location>
</feature>
<feature type="region of interest" description="Disordered" evidence="1">
    <location>
        <begin position="89"/>
        <end position="133"/>
    </location>
</feature>
<accession>A0AAV4RUU2</accession>
<organism evidence="2 3">
    <name type="scientific">Caerostris darwini</name>
    <dbReference type="NCBI Taxonomy" id="1538125"/>
    <lineage>
        <taxon>Eukaryota</taxon>
        <taxon>Metazoa</taxon>
        <taxon>Ecdysozoa</taxon>
        <taxon>Arthropoda</taxon>
        <taxon>Chelicerata</taxon>
        <taxon>Arachnida</taxon>
        <taxon>Araneae</taxon>
        <taxon>Araneomorphae</taxon>
        <taxon>Entelegynae</taxon>
        <taxon>Araneoidea</taxon>
        <taxon>Araneidae</taxon>
        <taxon>Caerostris</taxon>
    </lineage>
</organism>
<evidence type="ECO:0000313" key="3">
    <source>
        <dbReference type="Proteomes" id="UP001054837"/>
    </source>
</evidence>
<dbReference type="AlphaFoldDB" id="A0AAV4RUU2"/>
<reference evidence="2 3" key="1">
    <citation type="submission" date="2021-06" db="EMBL/GenBank/DDBJ databases">
        <title>Caerostris darwini draft genome.</title>
        <authorList>
            <person name="Kono N."/>
            <person name="Arakawa K."/>
        </authorList>
    </citation>
    <scope>NUCLEOTIDE SEQUENCE [LARGE SCALE GENOMIC DNA]</scope>
</reference>
<evidence type="ECO:0000256" key="1">
    <source>
        <dbReference type="SAM" id="MobiDB-lite"/>
    </source>
</evidence>